<dbReference type="EMBL" id="AJWY01000341">
    <property type="protein sequence ID" value="EKC81311.1"/>
    <property type="molecule type" value="Genomic_DNA"/>
</dbReference>
<organism evidence="1">
    <name type="scientific">human gut metagenome</name>
    <dbReference type="NCBI Taxonomy" id="408170"/>
    <lineage>
        <taxon>unclassified sequences</taxon>
        <taxon>metagenomes</taxon>
        <taxon>organismal metagenomes</taxon>
    </lineage>
</organism>
<name>K1VBI8_9ZZZZ</name>
<evidence type="ECO:0000313" key="1">
    <source>
        <dbReference type="EMBL" id="EKC81311.1"/>
    </source>
</evidence>
<evidence type="ECO:0008006" key="2">
    <source>
        <dbReference type="Google" id="ProtNLM"/>
    </source>
</evidence>
<gene>
    <name evidence="1" type="ORF">LEA_00473</name>
</gene>
<dbReference type="AlphaFoldDB" id="K1VBI8"/>
<proteinExistence type="predicted"/>
<feature type="non-terminal residue" evidence="1">
    <location>
        <position position="159"/>
    </location>
</feature>
<protein>
    <recommendedName>
        <fullName evidence="2">Camelysin metallo-endopeptidase</fullName>
    </recommendedName>
</protein>
<comment type="caution">
    <text evidence="1">The sequence shown here is derived from an EMBL/GenBank/DDBJ whole genome shotgun (WGS) entry which is preliminary data.</text>
</comment>
<reference evidence="1" key="1">
    <citation type="journal article" date="2013" name="Environ. Microbiol.">
        <title>Microbiota from the distal guts of lean and obese adolescents exhibit partial functional redundancy besides clear differences in community structure.</title>
        <authorList>
            <person name="Ferrer M."/>
            <person name="Ruiz A."/>
            <person name="Lanza F."/>
            <person name="Haange S.B."/>
            <person name="Oberbach A."/>
            <person name="Till H."/>
            <person name="Bargiela R."/>
            <person name="Campoy C."/>
            <person name="Segura M.T."/>
            <person name="Richter M."/>
            <person name="von Bergen M."/>
            <person name="Seifert J."/>
            <person name="Suarez A."/>
        </authorList>
    </citation>
    <scope>NUCLEOTIDE SEQUENCE</scope>
</reference>
<accession>K1VBI8</accession>
<sequence>MSKAKKNILFAALAALALTVCLVGVTGAYFIAQASRTNTLTVGEVTFDPKEDIQNPDVPVQPGNSFMKRPYVVNTGNLPLRLRARVIFSDSAAQDACTLNYNTENWRYDETEDFWYYAKTLQPGEDCRNDALFDTVTYSESADATALNHYTLSVYFEAV</sequence>